<dbReference type="Proteomes" id="UP000298488">
    <property type="component" value="Unassembled WGS sequence"/>
</dbReference>
<dbReference type="EMBL" id="SOFI01000003">
    <property type="protein sequence ID" value="TFB78860.1"/>
    <property type="molecule type" value="Genomic_DNA"/>
</dbReference>
<evidence type="ECO:0000313" key="3">
    <source>
        <dbReference type="Proteomes" id="UP000298488"/>
    </source>
</evidence>
<dbReference type="CDD" id="cd04333">
    <property type="entry name" value="ProX_deacylase"/>
    <property type="match status" value="1"/>
</dbReference>
<organism evidence="2 3">
    <name type="scientific">Terrimesophilobacter mesophilus</name>
    <dbReference type="NCBI Taxonomy" id="433647"/>
    <lineage>
        <taxon>Bacteria</taxon>
        <taxon>Bacillati</taxon>
        <taxon>Actinomycetota</taxon>
        <taxon>Actinomycetes</taxon>
        <taxon>Micrococcales</taxon>
        <taxon>Microbacteriaceae</taxon>
        <taxon>Terrimesophilobacter</taxon>
    </lineage>
</organism>
<dbReference type="OrthoDB" id="8536235at2"/>
<feature type="domain" description="YbaK/aminoacyl-tRNA synthetase-associated" evidence="1">
    <location>
        <begin position="27"/>
        <end position="143"/>
    </location>
</feature>
<evidence type="ECO:0000259" key="1">
    <source>
        <dbReference type="Pfam" id="PF04073"/>
    </source>
</evidence>
<dbReference type="SUPFAM" id="SSF55826">
    <property type="entry name" value="YbaK/ProRS associated domain"/>
    <property type="match status" value="1"/>
</dbReference>
<dbReference type="RefSeq" id="WP_104094739.1">
    <property type="nucleotide sequence ID" value="NZ_JACHBP010000001.1"/>
</dbReference>
<dbReference type="PANTHER" id="PTHR30411">
    <property type="entry name" value="CYTOPLASMIC PROTEIN"/>
    <property type="match status" value="1"/>
</dbReference>
<dbReference type="AlphaFoldDB" id="A0A4R8V9W3"/>
<keyword evidence="3" id="KW-1185">Reference proteome</keyword>
<comment type="caution">
    <text evidence="2">The sequence shown here is derived from an EMBL/GenBank/DDBJ whole genome shotgun (WGS) entry which is preliminary data.</text>
</comment>
<dbReference type="PANTHER" id="PTHR30411:SF1">
    <property type="entry name" value="CYTOPLASMIC PROTEIN"/>
    <property type="match status" value="1"/>
</dbReference>
<gene>
    <name evidence="2" type="ORF">E3N84_01480</name>
</gene>
<dbReference type="InterPro" id="IPR007214">
    <property type="entry name" value="YbaK/aa-tRNA-synth-assoc-dom"/>
</dbReference>
<dbReference type="Pfam" id="PF04073">
    <property type="entry name" value="tRNA_edit"/>
    <property type="match status" value="1"/>
</dbReference>
<reference evidence="2 3" key="1">
    <citation type="submission" date="2019-03" db="EMBL/GenBank/DDBJ databases">
        <title>Genomics of glacier-inhabiting Cryobacterium strains.</title>
        <authorList>
            <person name="Liu Q."/>
            <person name="Xin Y.-H."/>
        </authorList>
    </citation>
    <scope>NUCLEOTIDE SEQUENCE [LARGE SCALE GENOMIC DNA]</scope>
    <source>
        <strain evidence="2 3">CGMCC 1.10440</strain>
    </source>
</reference>
<dbReference type="InterPro" id="IPR036754">
    <property type="entry name" value="YbaK/aa-tRNA-synt-asso_dom_sf"/>
</dbReference>
<sequence length="153" mass="15846">MSNAEQRFIEAAAALGFTADVRTMDQSTHTAQEAAAAVGCDVGAIVKSLVFLADGAPLLVLVSGPNRVDTDVLGRELGAVIEKSDAKRVKAETGYSIGGVPPFGHPVTLRTVIDPDLLRYDDVWAAAGSPTAVFRIDPDALLELTGGAVANIS</sequence>
<accession>A0A4R8V9W3</accession>
<dbReference type="GO" id="GO:0002161">
    <property type="term" value="F:aminoacyl-tRNA deacylase activity"/>
    <property type="evidence" value="ECO:0007669"/>
    <property type="project" value="InterPro"/>
</dbReference>
<dbReference type="Gene3D" id="3.90.960.10">
    <property type="entry name" value="YbaK/aminoacyl-tRNA synthetase-associated domain"/>
    <property type="match status" value="1"/>
</dbReference>
<proteinExistence type="predicted"/>
<protein>
    <submittedName>
        <fullName evidence="2">YbaK/EbsC family protein</fullName>
    </submittedName>
</protein>
<name>A0A4R8V9W3_9MICO</name>
<evidence type="ECO:0000313" key="2">
    <source>
        <dbReference type="EMBL" id="TFB78860.1"/>
    </source>
</evidence>